<protein>
    <submittedName>
        <fullName evidence="1">Uncharacterized protein</fullName>
    </submittedName>
</protein>
<evidence type="ECO:0000313" key="2">
    <source>
        <dbReference type="Proteomes" id="UP000222542"/>
    </source>
</evidence>
<evidence type="ECO:0000313" key="1">
    <source>
        <dbReference type="EMBL" id="PHT70096.1"/>
    </source>
</evidence>
<proteinExistence type="predicted"/>
<gene>
    <name evidence="1" type="ORF">T459_25200</name>
</gene>
<dbReference type="Gramene" id="PHT70096">
    <property type="protein sequence ID" value="PHT70096"/>
    <property type="gene ID" value="T459_25200"/>
</dbReference>
<reference evidence="1 2" key="2">
    <citation type="journal article" date="2017" name="Genome Biol.">
        <title>New reference genome sequences of hot pepper reveal the massive evolution of plant disease-resistance genes by retroduplication.</title>
        <authorList>
            <person name="Kim S."/>
            <person name="Park J."/>
            <person name="Yeom S.I."/>
            <person name="Kim Y.M."/>
            <person name="Seo E."/>
            <person name="Kim K.T."/>
            <person name="Kim M.S."/>
            <person name="Lee J.M."/>
            <person name="Cheong K."/>
            <person name="Shin H.S."/>
            <person name="Kim S.B."/>
            <person name="Han K."/>
            <person name="Lee J."/>
            <person name="Park M."/>
            <person name="Lee H.A."/>
            <person name="Lee H.Y."/>
            <person name="Lee Y."/>
            <person name="Oh S."/>
            <person name="Lee J.H."/>
            <person name="Choi E."/>
            <person name="Choi E."/>
            <person name="Lee S.E."/>
            <person name="Jeon J."/>
            <person name="Kim H."/>
            <person name="Choi G."/>
            <person name="Song H."/>
            <person name="Lee J."/>
            <person name="Lee S.C."/>
            <person name="Kwon J.K."/>
            <person name="Lee H.Y."/>
            <person name="Koo N."/>
            <person name="Hong Y."/>
            <person name="Kim R.W."/>
            <person name="Kang W.H."/>
            <person name="Huh J.H."/>
            <person name="Kang B.C."/>
            <person name="Yang T.J."/>
            <person name="Lee Y.H."/>
            <person name="Bennetzen J.L."/>
            <person name="Choi D."/>
        </authorList>
    </citation>
    <scope>NUCLEOTIDE SEQUENCE [LARGE SCALE GENOMIC DNA]</scope>
    <source>
        <strain evidence="2">cv. CM334</strain>
    </source>
</reference>
<keyword evidence="2" id="KW-1185">Reference proteome</keyword>
<sequence>MRMMGRPVQDGEIKDSTEFMQDYTITELRSVRRSFKWTNNHVYNKLDKVVVNAQWIHQLPHLQTIVMDPGCYDHSPFSITLEDDRHYERRPFKFFNIIVEHPDFYDIVEQAWTVPKTRYPMRNVCERVNSVKVKLELWNTQSFTRIDKTLKVL</sequence>
<dbReference type="AlphaFoldDB" id="A0A2G2YK22"/>
<organism evidence="1 2">
    <name type="scientific">Capsicum annuum</name>
    <name type="common">Capsicum pepper</name>
    <dbReference type="NCBI Taxonomy" id="4072"/>
    <lineage>
        <taxon>Eukaryota</taxon>
        <taxon>Viridiplantae</taxon>
        <taxon>Streptophyta</taxon>
        <taxon>Embryophyta</taxon>
        <taxon>Tracheophyta</taxon>
        <taxon>Spermatophyta</taxon>
        <taxon>Magnoliopsida</taxon>
        <taxon>eudicotyledons</taxon>
        <taxon>Gunneridae</taxon>
        <taxon>Pentapetalae</taxon>
        <taxon>asterids</taxon>
        <taxon>lamiids</taxon>
        <taxon>Solanales</taxon>
        <taxon>Solanaceae</taxon>
        <taxon>Solanoideae</taxon>
        <taxon>Capsiceae</taxon>
        <taxon>Capsicum</taxon>
    </lineage>
</organism>
<accession>A0A2G2YK22</accession>
<dbReference type="PANTHER" id="PTHR33710">
    <property type="entry name" value="BNAC02G09200D PROTEIN"/>
    <property type="match status" value="1"/>
</dbReference>
<comment type="caution">
    <text evidence="1">The sequence shown here is derived from an EMBL/GenBank/DDBJ whole genome shotgun (WGS) entry which is preliminary data.</text>
</comment>
<dbReference type="Proteomes" id="UP000222542">
    <property type="component" value="Unassembled WGS sequence"/>
</dbReference>
<dbReference type="PANTHER" id="PTHR33710:SF65">
    <property type="entry name" value="ENDONUCLEASE_EXONUCLEASE_PHOSPHATASE"/>
    <property type="match status" value="1"/>
</dbReference>
<name>A0A2G2YK22_CAPAN</name>
<dbReference type="EMBL" id="AYRZ02000010">
    <property type="protein sequence ID" value="PHT70096.1"/>
    <property type="molecule type" value="Genomic_DNA"/>
</dbReference>
<reference evidence="1 2" key="1">
    <citation type="journal article" date="2014" name="Nat. Genet.">
        <title>Genome sequence of the hot pepper provides insights into the evolution of pungency in Capsicum species.</title>
        <authorList>
            <person name="Kim S."/>
            <person name="Park M."/>
            <person name="Yeom S.I."/>
            <person name="Kim Y.M."/>
            <person name="Lee J.M."/>
            <person name="Lee H.A."/>
            <person name="Seo E."/>
            <person name="Choi J."/>
            <person name="Cheong K."/>
            <person name="Kim K.T."/>
            <person name="Jung K."/>
            <person name="Lee G.W."/>
            <person name="Oh S.K."/>
            <person name="Bae C."/>
            <person name="Kim S.B."/>
            <person name="Lee H.Y."/>
            <person name="Kim S.Y."/>
            <person name="Kim M.S."/>
            <person name="Kang B.C."/>
            <person name="Jo Y.D."/>
            <person name="Yang H.B."/>
            <person name="Jeong H.J."/>
            <person name="Kang W.H."/>
            <person name="Kwon J.K."/>
            <person name="Shin C."/>
            <person name="Lim J.Y."/>
            <person name="Park J.H."/>
            <person name="Huh J.H."/>
            <person name="Kim J.S."/>
            <person name="Kim B.D."/>
            <person name="Cohen O."/>
            <person name="Paran I."/>
            <person name="Suh M.C."/>
            <person name="Lee S.B."/>
            <person name="Kim Y.K."/>
            <person name="Shin Y."/>
            <person name="Noh S.J."/>
            <person name="Park J."/>
            <person name="Seo Y.S."/>
            <person name="Kwon S.Y."/>
            <person name="Kim H.A."/>
            <person name="Park J.M."/>
            <person name="Kim H.J."/>
            <person name="Choi S.B."/>
            <person name="Bosland P.W."/>
            <person name="Reeves G."/>
            <person name="Jo S.H."/>
            <person name="Lee B.W."/>
            <person name="Cho H.T."/>
            <person name="Choi H.S."/>
            <person name="Lee M.S."/>
            <person name="Yu Y."/>
            <person name="Do Choi Y."/>
            <person name="Park B.S."/>
            <person name="van Deynze A."/>
            <person name="Ashrafi H."/>
            <person name="Hill T."/>
            <person name="Kim W.T."/>
            <person name="Pai H.S."/>
            <person name="Ahn H.K."/>
            <person name="Yeam I."/>
            <person name="Giovannoni J.J."/>
            <person name="Rose J.K."/>
            <person name="Sorensen I."/>
            <person name="Lee S.J."/>
            <person name="Kim R.W."/>
            <person name="Choi I.Y."/>
            <person name="Choi B.S."/>
            <person name="Lim J.S."/>
            <person name="Lee Y.H."/>
            <person name="Choi D."/>
        </authorList>
    </citation>
    <scope>NUCLEOTIDE SEQUENCE [LARGE SCALE GENOMIC DNA]</scope>
    <source>
        <strain evidence="2">cv. CM334</strain>
    </source>
</reference>